<evidence type="ECO:0000256" key="3">
    <source>
        <dbReference type="ARBA" id="ARBA00012961"/>
    </source>
</evidence>
<dbReference type="SMART" id="SM00072">
    <property type="entry name" value="GuKc"/>
    <property type="match status" value="1"/>
</dbReference>
<dbReference type="PANTHER" id="PTHR23117">
    <property type="entry name" value="GUANYLATE KINASE-RELATED"/>
    <property type="match status" value="1"/>
</dbReference>
<evidence type="ECO:0000313" key="11">
    <source>
        <dbReference type="EMBL" id="ONN44044.1"/>
    </source>
</evidence>
<comment type="catalytic activity">
    <reaction evidence="8">
        <text>GMP + ATP = GDP + ADP</text>
        <dbReference type="Rhea" id="RHEA:20780"/>
        <dbReference type="ChEBI" id="CHEBI:30616"/>
        <dbReference type="ChEBI" id="CHEBI:58115"/>
        <dbReference type="ChEBI" id="CHEBI:58189"/>
        <dbReference type="ChEBI" id="CHEBI:456216"/>
        <dbReference type="EC" id="2.7.4.8"/>
    </reaction>
</comment>
<dbReference type="AlphaFoldDB" id="A0A1V2UKR0"/>
<organism evidence="11 12">
    <name type="scientific">Enterococcus mundtii</name>
    <dbReference type="NCBI Taxonomy" id="53346"/>
    <lineage>
        <taxon>Bacteria</taxon>
        <taxon>Bacillati</taxon>
        <taxon>Bacillota</taxon>
        <taxon>Bacilli</taxon>
        <taxon>Lactobacillales</taxon>
        <taxon>Enterococcaceae</taxon>
        <taxon>Enterococcus</taxon>
    </lineage>
</organism>
<evidence type="ECO:0000313" key="13">
    <source>
        <dbReference type="Proteomes" id="UP000557857"/>
    </source>
</evidence>
<name>A0A1V2UKR0_ENTMU</name>
<dbReference type="Pfam" id="PF00625">
    <property type="entry name" value="Guanylate_kin"/>
    <property type="match status" value="1"/>
</dbReference>
<evidence type="ECO:0000313" key="10">
    <source>
        <dbReference type="EMBL" id="NMP58412.1"/>
    </source>
</evidence>
<dbReference type="GO" id="GO:0004385">
    <property type="term" value="F:GMP kinase activity"/>
    <property type="evidence" value="ECO:0007669"/>
    <property type="project" value="UniProtKB-EC"/>
</dbReference>
<evidence type="ECO:0000259" key="9">
    <source>
        <dbReference type="PROSITE" id="PS50052"/>
    </source>
</evidence>
<evidence type="ECO:0000313" key="12">
    <source>
        <dbReference type="Proteomes" id="UP000189299"/>
    </source>
</evidence>
<dbReference type="EMBL" id="MSTR01000003">
    <property type="protein sequence ID" value="ONN44044.1"/>
    <property type="molecule type" value="Genomic_DNA"/>
</dbReference>
<evidence type="ECO:0000256" key="1">
    <source>
        <dbReference type="ARBA" id="ARBA00003531"/>
    </source>
</evidence>
<dbReference type="Proteomes" id="UP000189299">
    <property type="component" value="Unassembled WGS sequence"/>
</dbReference>
<reference evidence="10 13" key="2">
    <citation type="submission" date="2020-04" db="EMBL/GenBank/DDBJ databases">
        <authorList>
            <person name="Abaymova A."/>
            <person name="Teymurazov M."/>
            <person name="Tazyna O."/>
            <person name="Chatushin Y."/>
            <person name="Svetoch E."/>
            <person name="Pereligyn V."/>
            <person name="Pohylenko V."/>
            <person name="Platonov M."/>
            <person name="Kartsev N."/>
            <person name="Skryabin Y."/>
            <person name="Sizova A."/>
            <person name="Solomentsev V."/>
            <person name="Kislichkina A."/>
            <person name="Bogun A."/>
        </authorList>
    </citation>
    <scope>NUCLEOTIDE SEQUENCE [LARGE SCALE GENOMIC DNA]</scope>
    <source>
        <strain evidence="10">SCPM-O-B-8398</strain>
        <strain evidence="13">SCPM-O-B-8398 (E28)</strain>
    </source>
</reference>
<evidence type="ECO:0000256" key="8">
    <source>
        <dbReference type="ARBA" id="ARBA00048594"/>
    </source>
</evidence>
<dbReference type="STRING" id="53346.A5802_001044"/>
<keyword evidence="5" id="KW-0808">Transferase</keyword>
<feature type="domain" description="Guanylate kinase-like" evidence="9">
    <location>
        <begin position="2"/>
        <end position="181"/>
    </location>
</feature>
<dbReference type="InterPro" id="IPR027417">
    <property type="entry name" value="P-loop_NTPase"/>
</dbReference>
<proteinExistence type="inferred from homology"/>
<gene>
    <name evidence="11" type="ORF">BTN92_04200</name>
    <name evidence="10" type="ORF">HI921_08035</name>
</gene>
<evidence type="ECO:0000256" key="4">
    <source>
        <dbReference type="ARBA" id="ARBA00016296"/>
    </source>
</evidence>
<dbReference type="Gene3D" id="3.40.50.300">
    <property type="entry name" value="P-loop containing nucleotide triphosphate hydrolases"/>
    <property type="match status" value="1"/>
</dbReference>
<dbReference type="CDD" id="cd00071">
    <property type="entry name" value="GMPK"/>
    <property type="match status" value="1"/>
</dbReference>
<evidence type="ECO:0000256" key="7">
    <source>
        <dbReference type="ARBA" id="ARBA00030128"/>
    </source>
</evidence>
<evidence type="ECO:0000256" key="6">
    <source>
        <dbReference type="ARBA" id="ARBA00022777"/>
    </source>
</evidence>
<dbReference type="RefSeq" id="WP_077151317.1">
    <property type="nucleotide sequence ID" value="NZ_CABMMO010000003.1"/>
</dbReference>
<dbReference type="InterPro" id="IPR008144">
    <property type="entry name" value="Guanylate_kin-like_dom"/>
</dbReference>
<dbReference type="InterPro" id="IPR008145">
    <property type="entry name" value="GK/Ca_channel_bsu"/>
</dbReference>
<comment type="similarity">
    <text evidence="2">Belongs to the guanylate kinase family.</text>
</comment>
<evidence type="ECO:0000256" key="2">
    <source>
        <dbReference type="ARBA" id="ARBA00005790"/>
    </source>
</evidence>
<accession>A0A1V2UKR0</accession>
<reference evidence="11 12" key="1">
    <citation type="submission" date="2016-12" db="EMBL/GenBank/DDBJ databases">
        <authorList>
            <person name="Song W.-J."/>
            <person name="Kurnit D.M."/>
        </authorList>
    </citation>
    <scope>NUCLEOTIDE SEQUENCE [LARGE SCALE GENOMIC DNA]</scope>
    <source>
        <strain evidence="11 12">CGB1038-1_S1</strain>
    </source>
</reference>
<evidence type="ECO:0000256" key="5">
    <source>
        <dbReference type="ARBA" id="ARBA00022679"/>
    </source>
</evidence>
<dbReference type="FunFam" id="3.30.63.10:FF:000002">
    <property type="entry name" value="Guanylate kinase 1"/>
    <property type="match status" value="1"/>
</dbReference>
<dbReference type="EC" id="2.7.4.8" evidence="3"/>
<sequence>MNKCYVFIGPSGSGKTTLAHAIFSSQQKIITYTTRPPRKNEKNHLDYHFVSQETFEEMIVHQEFAEWDRYADHYYGSSKQEISTKLAQGDCFTVLTAPGFWHLYEQFGRCIVPVFITVAKEKLYERFVLRGDSPDKIRQRLALFEKDQKELEKLTLIPTLISFENNQTLEIETENLKQAIHAADHR</sequence>
<comment type="function">
    <text evidence="1">Essential for recycling GMP and indirectly, cGMP.</text>
</comment>
<dbReference type="GO" id="GO:0005829">
    <property type="term" value="C:cytosol"/>
    <property type="evidence" value="ECO:0007669"/>
    <property type="project" value="TreeGrafter"/>
</dbReference>
<dbReference type="PROSITE" id="PS50052">
    <property type="entry name" value="GUANYLATE_KINASE_2"/>
    <property type="match status" value="1"/>
</dbReference>
<dbReference type="SUPFAM" id="SSF52540">
    <property type="entry name" value="P-loop containing nucleoside triphosphate hydrolases"/>
    <property type="match status" value="1"/>
</dbReference>
<comment type="caution">
    <text evidence="11">The sequence shown here is derived from an EMBL/GenBank/DDBJ whole genome shotgun (WGS) entry which is preliminary data.</text>
</comment>
<protein>
    <recommendedName>
        <fullName evidence="4">Guanylate kinase</fullName>
        <ecNumber evidence="3">2.7.4.8</ecNumber>
    </recommendedName>
    <alternativeName>
        <fullName evidence="7">GMP kinase</fullName>
    </alternativeName>
</protein>
<dbReference type="EMBL" id="JABCAG010000020">
    <property type="protein sequence ID" value="NMP58412.1"/>
    <property type="molecule type" value="Genomic_DNA"/>
</dbReference>
<keyword evidence="6 11" id="KW-0418">Kinase</keyword>
<dbReference type="PANTHER" id="PTHR23117:SF13">
    <property type="entry name" value="GUANYLATE KINASE"/>
    <property type="match status" value="1"/>
</dbReference>
<dbReference type="Proteomes" id="UP000557857">
    <property type="component" value="Unassembled WGS sequence"/>
</dbReference>
<dbReference type="OrthoDB" id="1033810at2"/>